<dbReference type="AlphaFoldDB" id="A0AAN6YXD5"/>
<reference evidence="3" key="1">
    <citation type="journal article" date="2023" name="Mol. Phylogenet. Evol.">
        <title>Genome-scale phylogeny and comparative genomics of the fungal order Sordariales.</title>
        <authorList>
            <person name="Hensen N."/>
            <person name="Bonometti L."/>
            <person name="Westerberg I."/>
            <person name="Brannstrom I.O."/>
            <person name="Guillou S."/>
            <person name="Cros-Aarteil S."/>
            <person name="Calhoun S."/>
            <person name="Haridas S."/>
            <person name="Kuo A."/>
            <person name="Mondo S."/>
            <person name="Pangilinan J."/>
            <person name="Riley R."/>
            <person name="LaButti K."/>
            <person name="Andreopoulos B."/>
            <person name="Lipzen A."/>
            <person name="Chen C."/>
            <person name="Yan M."/>
            <person name="Daum C."/>
            <person name="Ng V."/>
            <person name="Clum A."/>
            <person name="Steindorff A."/>
            <person name="Ohm R.A."/>
            <person name="Martin F."/>
            <person name="Silar P."/>
            <person name="Natvig D.O."/>
            <person name="Lalanne C."/>
            <person name="Gautier V."/>
            <person name="Ament-Velasquez S.L."/>
            <person name="Kruys A."/>
            <person name="Hutchinson M.I."/>
            <person name="Powell A.J."/>
            <person name="Barry K."/>
            <person name="Miller A.N."/>
            <person name="Grigoriev I.V."/>
            <person name="Debuchy R."/>
            <person name="Gladieux P."/>
            <person name="Hiltunen Thoren M."/>
            <person name="Johannesson H."/>
        </authorList>
    </citation>
    <scope>NUCLEOTIDE SEQUENCE</scope>
    <source>
        <strain evidence="3">CBS 508.74</strain>
    </source>
</reference>
<name>A0AAN6YXD5_9PEZI</name>
<evidence type="ECO:0000256" key="1">
    <source>
        <dbReference type="PROSITE-ProRule" id="PRU00339"/>
    </source>
</evidence>
<dbReference type="GeneID" id="89936360"/>
<dbReference type="SMART" id="SM00028">
    <property type="entry name" value="TPR"/>
    <property type="match status" value="3"/>
</dbReference>
<dbReference type="PROSITE" id="PS50005">
    <property type="entry name" value="TPR"/>
    <property type="match status" value="1"/>
</dbReference>
<keyword evidence="4" id="KW-1185">Reference proteome</keyword>
<evidence type="ECO:0000313" key="3">
    <source>
        <dbReference type="EMBL" id="KAK4117038.1"/>
    </source>
</evidence>
<sequence>MAPTKPKKKSQKDKARDRLRAKASSSQSSNVQPRELLAQAAAFLEEGDPESAAPIARKAYEHIGAHGRHACAALSLLGQIHVELGDIDSARDFFAAAVKLDEDGSLPEGVGGGPEKFLWLAQLSEEGGQDSVAWYERGATALRSQIRALTESLESRPLTRDQQEAVIAEKRRKLAEVLCAVVEVYMTDLSWDEDAEDRCEACITEATMIAPESAETWQTVANVRISQERMPEAREALKRSLALWWDLPPEDPAVPPFPSRVSLVRLLIEVEMEDEAMEVTERMIGEDDRSVEVLYLGGYARFRSGERLKNSDQAPDPEVWKRKWRSSRKWLVRCLRIFQEEEYEDTRLGEHAQELLAILADNKSELGESLEDAEDEDAWEDTDDEEDEEGVDDDEDTEMQ</sequence>
<feature type="compositionally biased region" description="Polar residues" evidence="2">
    <location>
        <begin position="23"/>
        <end position="32"/>
    </location>
</feature>
<dbReference type="CDD" id="cd24142">
    <property type="entry name" value="ACL4-like"/>
    <property type="match status" value="1"/>
</dbReference>
<evidence type="ECO:0008006" key="5">
    <source>
        <dbReference type="Google" id="ProtNLM"/>
    </source>
</evidence>
<dbReference type="RefSeq" id="XP_064674608.1">
    <property type="nucleotide sequence ID" value="XM_064812235.1"/>
</dbReference>
<dbReference type="InterPro" id="IPR019734">
    <property type="entry name" value="TPR_rpt"/>
</dbReference>
<accession>A0AAN6YXD5</accession>
<organism evidence="3 4">
    <name type="scientific">Canariomyces notabilis</name>
    <dbReference type="NCBI Taxonomy" id="2074819"/>
    <lineage>
        <taxon>Eukaryota</taxon>
        <taxon>Fungi</taxon>
        <taxon>Dikarya</taxon>
        <taxon>Ascomycota</taxon>
        <taxon>Pezizomycotina</taxon>
        <taxon>Sordariomycetes</taxon>
        <taxon>Sordariomycetidae</taxon>
        <taxon>Sordariales</taxon>
        <taxon>Chaetomiaceae</taxon>
        <taxon>Canariomyces</taxon>
    </lineage>
</organism>
<dbReference type="Proteomes" id="UP001302812">
    <property type="component" value="Unassembled WGS sequence"/>
</dbReference>
<dbReference type="Gene3D" id="1.25.40.10">
    <property type="entry name" value="Tetratricopeptide repeat domain"/>
    <property type="match status" value="1"/>
</dbReference>
<feature type="repeat" description="TPR" evidence="1">
    <location>
        <begin position="71"/>
        <end position="104"/>
    </location>
</feature>
<comment type="caution">
    <text evidence="3">The sequence shown here is derived from an EMBL/GenBank/DDBJ whole genome shotgun (WGS) entry which is preliminary data.</text>
</comment>
<feature type="region of interest" description="Disordered" evidence="2">
    <location>
        <begin position="366"/>
        <end position="400"/>
    </location>
</feature>
<gene>
    <name evidence="3" type="ORF">N656DRAFT_7179</name>
</gene>
<proteinExistence type="predicted"/>
<dbReference type="EMBL" id="MU853332">
    <property type="protein sequence ID" value="KAK4117038.1"/>
    <property type="molecule type" value="Genomic_DNA"/>
</dbReference>
<evidence type="ECO:0000313" key="4">
    <source>
        <dbReference type="Proteomes" id="UP001302812"/>
    </source>
</evidence>
<keyword evidence="1" id="KW-0802">TPR repeat</keyword>
<evidence type="ECO:0000256" key="2">
    <source>
        <dbReference type="SAM" id="MobiDB-lite"/>
    </source>
</evidence>
<protein>
    <recommendedName>
        <fullName evidence="5">TPR domain-containing protein</fullName>
    </recommendedName>
</protein>
<feature type="compositionally biased region" description="Basic residues" evidence="2">
    <location>
        <begin position="1"/>
        <end position="11"/>
    </location>
</feature>
<dbReference type="SUPFAM" id="SSF48452">
    <property type="entry name" value="TPR-like"/>
    <property type="match status" value="1"/>
</dbReference>
<feature type="region of interest" description="Disordered" evidence="2">
    <location>
        <begin position="1"/>
        <end position="34"/>
    </location>
</feature>
<dbReference type="Pfam" id="PF13181">
    <property type="entry name" value="TPR_8"/>
    <property type="match status" value="1"/>
</dbReference>
<feature type="compositionally biased region" description="Acidic residues" evidence="2">
    <location>
        <begin position="368"/>
        <end position="400"/>
    </location>
</feature>
<reference evidence="3" key="2">
    <citation type="submission" date="2023-05" db="EMBL/GenBank/DDBJ databases">
        <authorList>
            <consortium name="Lawrence Berkeley National Laboratory"/>
            <person name="Steindorff A."/>
            <person name="Hensen N."/>
            <person name="Bonometti L."/>
            <person name="Westerberg I."/>
            <person name="Brannstrom I.O."/>
            <person name="Guillou S."/>
            <person name="Cros-Aarteil S."/>
            <person name="Calhoun S."/>
            <person name="Haridas S."/>
            <person name="Kuo A."/>
            <person name="Mondo S."/>
            <person name="Pangilinan J."/>
            <person name="Riley R."/>
            <person name="Labutti K."/>
            <person name="Andreopoulos B."/>
            <person name="Lipzen A."/>
            <person name="Chen C."/>
            <person name="Yanf M."/>
            <person name="Daum C."/>
            <person name="Ng V."/>
            <person name="Clum A."/>
            <person name="Ohm R."/>
            <person name="Martin F."/>
            <person name="Silar P."/>
            <person name="Natvig D."/>
            <person name="Lalanne C."/>
            <person name="Gautier V."/>
            <person name="Ament-Velasquez S.L."/>
            <person name="Kruys A."/>
            <person name="Hutchinson M.I."/>
            <person name="Powell A.J."/>
            <person name="Barry K."/>
            <person name="Miller A.N."/>
            <person name="Grigoriev I.V."/>
            <person name="Debuchy R."/>
            <person name="Gladieux P."/>
            <person name="Thoren M.H."/>
            <person name="Johannesson H."/>
        </authorList>
    </citation>
    <scope>NUCLEOTIDE SEQUENCE</scope>
    <source>
        <strain evidence="3">CBS 508.74</strain>
    </source>
</reference>
<dbReference type="InterPro" id="IPR011990">
    <property type="entry name" value="TPR-like_helical_dom_sf"/>
</dbReference>